<keyword evidence="1" id="KW-0175">Coiled coil</keyword>
<dbReference type="AlphaFoldDB" id="A7AM06"/>
<dbReference type="OMA" id="MINHILP"/>
<keyword evidence="4" id="KW-1185">Reference proteome</keyword>
<sequence length="658" mass="74875">MDNGIKKAKHFSCKRYGEKRSFFLASLFMRALAESHEVPSEDFINYWAAITDGFGAFKDPSSDSPDTVQTSSLDSSLLDQAKIKDVRFSCHLSSRQNINNLADTLAEYKLVHHVDGDYTTSTPCLIREDSSVDLNSDTSRDDSDQNSEASVSSKEESAIDQLYDNPRVRSSIFFDGDYGSFMEKQKLLFRVIEDLNTSFFVSKPSVDFVPTVDLESIERDYIVIDQKILGSRDADNSESHNTRPRSLGVNNIPSKRVCSSLMDRKMPRPRDYNLDRVLKRCAECGPDIILTKNKHLQKLVSILSGSNPVEVYSNEVIDGIYTVNRLCAKTQSDFGPRSFYSPSLRHPIDSFVENDSDTINGVDKSVYLDNTLYSYKNAFMMPRNVAGYLTKQKEDLFNSADGDEATMAKMPRMSNSKLANFVESLCGVDFDQKIIENSINQNAKECCDLRSLIQLCQREPDVGDEKDLGRNNESTRVPNEYFTSTANHVGQIEGFDTTHVTYYKNRVVPINAVDNYTSNTAYEYNKGDVVRMEGAGLLDLSTDTFTAFDGRRQNMNHYLEAIDALEKRIRDIQERSEKMQRALHLYSQQPRTEDVNDLQEMLSLETLLFVCDTLMETKRRLHEELRRKVQDELDMINHILPEPLADSLTRILYPNMAS</sequence>
<dbReference type="EMBL" id="AAXT01000001">
    <property type="protein sequence ID" value="EDO07590.1"/>
    <property type="molecule type" value="Genomic_DNA"/>
</dbReference>
<feature type="region of interest" description="Disordered" evidence="2">
    <location>
        <begin position="130"/>
        <end position="160"/>
    </location>
</feature>
<dbReference type="GeneID" id="5479403"/>
<dbReference type="KEGG" id="bbo:BBOV_III000230"/>
<dbReference type="InParanoid" id="A7AM06"/>
<organism evidence="3 4">
    <name type="scientific">Babesia bovis</name>
    <dbReference type="NCBI Taxonomy" id="5865"/>
    <lineage>
        <taxon>Eukaryota</taxon>
        <taxon>Sar</taxon>
        <taxon>Alveolata</taxon>
        <taxon>Apicomplexa</taxon>
        <taxon>Aconoidasida</taxon>
        <taxon>Piroplasmida</taxon>
        <taxon>Babesiidae</taxon>
        <taxon>Babesia</taxon>
    </lineage>
</organism>
<evidence type="ECO:0000256" key="2">
    <source>
        <dbReference type="SAM" id="MobiDB-lite"/>
    </source>
</evidence>
<protein>
    <submittedName>
        <fullName evidence="3">Uncharacterized protein</fullName>
    </submittedName>
</protein>
<name>A7AM06_BABBO</name>
<proteinExistence type="predicted"/>
<accession>A7AM06</accession>
<gene>
    <name evidence="3" type="ORF">BBOV_III000230</name>
</gene>
<dbReference type="VEuPathDB" id="PiroplasmaDB:BBOV_III000230"/>
<dbReference type="STRING" id="5865.A7AM06"/>
<evidence type="ECO:0000313" key="4">
    <source>
        <dbReference type="Proteomes" id="UP000002173"/>
    </source>
</evidence>
<comment type="caution">
    <text evidence="3">The sequence shown here is derived from an EMBL/GenBank/DDBJ whole genome shotgun (WGS) entry which is preliminary data.</text>
</comment>
<dbReference type="eggNOG" id="ENOG502T2PR">
    <property type="taxonomic scope" value="Eukaryota"/>
</dbReference>
<dbReference type="Proteomes" id="UP000002173">
    <property type="component" value="Chromosome 3"/>
</dbReference>
<reference evidence="3 4" key="1">
    <citation type="journal article" date="2007" name="PLoS Pathog.">
        <title>Genome sequence of Babesia bovis and comparative analysis of apicomplexan hemoprotozoa.</title>
        <authorList>
            <person name="Brayton K.A."/>
            <person name="Lau A.O.T."/>
            <person name="Herndon D.R."/>
            <person name="Hannick L."/>
            <person name="Kappmeyer L.S."/>
            <person name="Berens S.J."/>
            <person name="Bidwell S.L."/>
            <person name="Brown W.C."/>
            <person name="Crabtree J."/>
            <person name="Fadrosh D."/>
            <person name="Feldblum T."/>
            <person name="Forberger H.A."/>
            <person name="Haas B.J."/>
            <person name="Howell J.M."/>
            <person name="Khouri H."/>
            <person name="Koo H."/>
            <person name="Mann D.J."/>
            <person name="Norimine J."/>
            <person name="Paulsen I.T."/>
            <person name="Radune D."/>
            <person name="Ren Q."/>
            <person name="Smith R.K. Jr."/>
            <person name="Suarez C.E."/>
            <person name="White O."/>
            <person name="Wortman J.R."/>
            <person name="Knowles D.P. Jr."/>
            <person name="McElwain T.F."/>
            <person name="Nene V.M."/>
        </authorList>
    </citation>
    <scope>NUCLEOTIDE SEQUENCE [LARGE SCALE GENOMIC DNA]</scope>
    <source>
        <strain evidence="3">T2Bo</strain>
    </source>
</reference>
<evidence type="ECO:0000256" key="1">
    <source>
        <dbReference type="SAM" id="Coils"/>
    </source>
</evidence>
<feature type="coiled-coil region" evidence="1">
    <location>
        <begin position="555"/>
        <end position="589"/>
    </location>
</feature>
<evidence type="ECO:0000313" key="3">
    <source>
        <dbReference type="EMBL" id="EDO07590.1"/>
    </source>
</evidence>